<reference evidence="5" key="1">
    <citation type="journal article" date="2020" name="Stud. Mycol.">
        <title>101 Dothideomycetes genomes: a test case for predicting lifestyles and emergence of pathogens.</title>
        <authorList>
            <person name="Haridas S."/>
            <person name="Albert R."/>
            <person name="Binder M."/>
            <person name="Bloem J."/>
            <person name="Labutti K."/>
            <person name="Salamov A."/>
            <person name="Andreopoulos B."/>
            <person name="Baker S."/>
            <person name="Barry K."/>
            <person name="Bills G."/>
            <person name="Bluhm B."/>
            <person name="Cannon C."/>
            <person name="Castanera R."/>
            <person name="Culley D."/>
            <person name="Daum C."/>
            <person name="Ezra D."/>
            <person name="Gonzalez J."/>
            <person name="Henrissat B."/>
            <person name="Kuo A."/>
            <person name="Liang C."/>
            <person name="Lipzen A."/>
            <person name="Lutzoni F."/>
            <person name="Magnuson J."/>
            <person name="Mondo S."/>
            <person name="Nolan M."/>
            <person name="Ohm R."/>
            <person name="Pangilinan J."/>
            <person name="Park H.-J."/>
            <person name="Ramirez L."/>
            <person name="Alfaro M."/>
            <person name="Sun H."/>
            <person name="Tritt A."/>
            <person name="Yoshinaga Y."/>
            <person name="Zwiers L.-H."/>
            <person name="Turgeon B."/>
            <person name="Goodwin S."/>
            <person name="Spatafora J."/>
            <person name="Crous P."/>
            <person name="Grigoriev I."/>
        </authorList>
    </citation>
    <scope>NUCLEOTIDE SEQUENCE</scope>
    <source>
        <strain evidence="5">CBS 115976</strain>
    </source>
</reference>
<feature type="compositionally biased region" description="Polar residues" evidence="2">
    <location>
        <begin position="16"/>
        <end position="34"/>
    </location>
</feature>
<dbReference type="Gene3D" id="1.10.472.80">
    <property type="entry name" value="Ypt/Rab-GAP domain of gyp1p, domain 3"/>
    <property type="match status" value="1"/>
</dbReference>
<feature type="region of interest" description="Disordered" evidence="2">
    <location>
        <begin position="1"/>
        <end position="43"/>
    </location>
</feature>
<evidence type="ECO:0000256" key="2">
    <source>
        <dbReference type="SAM" id="MobiDB-lite"/>
    </source>
</evidence>
<dbReference type="AlphaFoldDB" id="A0A6A6U9D4"/>
<dbReference type="Proteomes" id="UP000799302">
    <property type="component" value="Unassembled WGS sequence"/>
</dbReference>
<dbReference type="Gene3D" id="1.10.8.1310">
    <property type="match status" value="1"/>
</dbReference>
<dbReference type="PROSITE" id="PS50086">
    <property type="entry name" value="TBC_RABGAP"/>
    <property type="match status" value="1"/>
</dbReference>
<dbReference type="Pfam" id="PF00566">
    <property type="entry name" value="RabGAP-TBC"/>
    <property type="match status" value="1"/>
</dbReference>
<dbReference type="OrthoDB" id="206700at2759"/>
<keyword evidence="3" id="KW-0812">Transmembrane</keyword>
<evidence type="ECO:0000256" key="1">
    <source>
        <dbReference type="ARBA" id="ARBA00022468"/>
    </source>
</evidence>
<feature type="transmembrane region" description="Helical" evidence="3">
    <location>
        <begin position="386"/>
        <end position="404"/>
    </location>
</feature>
<dbReference type="GO" id="GO:0005789">
    <property type="term" value="C:endoplasmic reticulum membrane"/>
    <property type="evidence" value="ECO:0007669"/>
    <property type="project" value="TreeGrafter"/>
</dbReference>
<dbReference type="GO" id="GO:0005096">
    <property type="term" value="F:GTPase activator activity"/>
    <property type="evidence" value="ECO:0007669"/>
    <property type="project" value="UniProtKB-KW"/>
</dbReference>
<dbReference type="PANTHER" id="PTHR20913">
    <property type="entry name" value="TBC1 DOMAIN FAMILY MEMBER 20/GTPASE"/>
    <property type="match status" value="1"/>
</dbReference>
<gene>
    <name evidence="5" type="ORF">BT63DRAFT_285480</name>
</gene>
<keyword evidence="1" id="KW-0343">GTPase activation</keyword>
<sequence>MDPQQPKHSQIAIDPQHQTPKVDSSPAEDQQPATPESPKAQEIRDACGDADVSLLVALASSNGGLLNDDLRKAAWPILLGSRSSNESEFDEVGAEVGGEWKSLPAHKDEAQVGLDVDRSFVYYPNDSSSLPLDTLRGQLSTLILSVLRTHPSLSYFQGYHDIAQVLLLVLGPSSSPPALARLSLLRIRDFMLPSLSGAVTQLHLLPALLRAADPALAPYLPPNPFWAISALLTLYAHDVQSYTHITRLFDFILAAPATASLYLFTAVVRARRDDLLDIDPGDHDMLHVTLTKLPAHRQLDMDDLIEDACVLLKRHPPSSLGRAWRAVSSKSALKTVMVGAPDVVAQSLEDGEAWLAEQTRQADRQARMHALYMSVSKTAWRWRRPAAFGLTLAVAVVAVFLGRGDDIANRKRMFGTALISMWKTLGGTTRN</sequence>
<dbReference type="SMART" id="SM00164">
    <property type="entry name" value="TBC"/>
    <property type="match status" value="1"/>
</dbReference>
<evidence type="ECO:0000313" key="6">
    <source>
        <dbReference type="Proteomes" id="UP000799302"/>
    </source>
</evidence>
<dbReference type="InterPro" id="IPR000195">
    <property type="entry name" value="Rab-GAP-TBC_dom"/>
</dbReference>
<dbReference type="InterPro" id="IPR045913">
    <property type="entry name" value="TBC20/Gyp8-like"/>
</dbReference>
<dbReference type="InterPro" id="IPR035969">
    <property type="entry name" value="Rab-GAP_TBC_sf"/>
</dbReference>
<protein>
    <recommendedName>
        <fullName evidence="4">Rab-GAP TBC domain-containing protein</fullName>
    </recommendedName>
</protein>
<dbReference type="GO" id="GO:0006888">
    <property type="term" value="P:endoplasmic reticulum to Golgi vesicle-mediated transport"/>
    <property type="evidence" value="ECO:0007669"/>
    <property type="project" value="TreeGrafter"/>
</dbReference>
<evidence type="ECO:0000259" key="4">
    <source>
        <dbReference type="PROSITE" id="PS50086"/>
    </source>
</evidence>
<keyword evidence="3" id="KW-0472">Membrane</keyword>
<dbReference type="SUPFAM" id="SSF47923">
    <property type="entry name" value="Ypt/Rab-GAP domain of gyp1p"/>
    <property type="match status" value="2"/>
</dbReference>
<organism evidence="5 6">
    <name type="scientific">Microthyrium microscopicum</name>
    <dbReference type="NCBI Taxonomy" id="703497"/>
    <lineage>
        <taxon>Eukaryota</taxon>
        <taxon>Fungi</taxon>
        <taxon>Dikarya</taxon>
        <taxon>Ascomycota</taxon>
        <taxon>Pezizomycotina</taxon>
        <taxon>Dothideomycetes</taxon>
        <taxon>Dothideomycetes incertae sedis</taxon>
        <taxon>Microthyriales</taxon>
        <taxon>Microthyriaceae</taxon>
        <taxon>Microthyrium</taxon>
    </lineage>
</organism>
<keyword evidence="3" id="KW-1133">Transmembrane helix</keyword>
<name>A0A6A6U9D4_9PEZI</name>
<proteinExistence type="predicted"/>
<dbReference type="EMBL" id="MU004236">
    <property type="protein sequence ID" value="KAF2668792.1"/>
    <property type="molecule type" value="Genomic_DNA"/>
</dbReference>
<evidence type="ECO:0000256" key="3">
    <source>
        <dbReference type="SAM" id="Phobius"/>
    </source>
</evidence>
<accession>A0A6A6U9D4</accession>
<keyword evidence="6" id="KW-1185">Reference proteome</keyword>
<evidence type="ECO:0000313" key="5">
    <source>
        <dbReference type="EMBL" id="KAF2668792.1"/>
    </source>
</evidence>
<feature type="domain" description="Rab-GAP TBC" evidence="4">
    <location>
        <begin position="65"/>
        <end position="256"/>
    </location>
</feature>
<dbReference type="PANTHER" id="PTHR20913:SF7">
    <property type="entry name" value="RE60063P"/>
    <property type="match status" value="1"/>
</dbReference>